<comment type="caution">
    <text evidence="2">The sequence shown here is derived from an EMBL/GenBank/DDBJ whole genome shotgun (WGS) entry which is preliminary data.</text>
</comment>
<feature type="compositionally biased region" description="Acidic residues" evidence="1">
    <location>
        <begin position="51"/>
        <end position="67"/>
    </location>
</feature>
<gene>
    <name evidence="2" type="ORF">NDU88_011601</name>
</gene>
<accession>A0AAV7S5X3</accession>
<organism evidence="2 3">
    <name type="scientific">Pleurodeles waltl</name>
    <name type="common">Iberian ribbed newt</name>
    <dbReference type="NCBI Taxonomy" id="8319"/>
    <lineage>
        <taxon>Eukaryota</taxon>
        <taxon>Metazoa</taxon>
        <taxon>Chordata</taxon>
        <taxon>Craniata</taxon>
        <taxon>Vertebrata</taxon>
        <taxon>Euteleostomi</taxon>
        <taxon>Amphibia</taxon>
        <taxon>Batrachia</taxon>
        <taxon>Caudata</taxon>
        <taxon>Salamandroidea</taxon>
        <taxon>Salamandridae</taxon>
        <taxon>Pleurodelinae</taxon>
        <taxon>Pleurodeles</taxon>
    </lineage>
</organism>
<protein>
    <submittedName>
        <fullName evidence="2">Uncharacterized protein</fullName>
    </submittedName>
</protein>
<evidence type="ECO:0000313" key="3">
    <source>
        <dbReference type="Proteomes" id="UP001066276"/>
    </source>
</evidence>
<dbReference type="EMBL" id="JANPWB010000009">
    <property type="protein sequence ID" value="KAJ1158929.1"/>
    <property type="molecule type" value="Genomic_DNA"/>
</dbReference>
<evidence type="ECO:0000313" key="2">
    <source>
        <dbReference type="EMBL" id="KAJ1158929.1"/>
    </source>
</evidence>
<reference evidence="2" key="1">
    <citation type="journal article" date="2022" name="bioRxiv">
        <title>Sequencing and chromosome-scale assembly of the giantPleurodeles waltlgenome.</title>
        <authorList>
            <person name="Brown T."/>
            <person name="Elewa A."/>
            <person name="Iarovenko S."/>
            <person name="Subramanian E."/>
            <person name="Araus A.J."/>
            <person name="Petzold A."/>
            <person name="Susuki M."/>
            <person name="Suzuki K.-i.T."/>
            <person name="Hayashi T."/>
            <person name="Toyoda A."/>
            <person name="Oliveira C."/>
            <person name="Osipova E."/>
            <person name="Leigh N.D."/>
            <person name="Simon A."/>
            <person name="Yun M.H."/>
        </authorList>
    </citation>
    <scope>NUCLEOTIDE SEQUENCE</scope>
    <source>
        <strain evidence="2">20211129_DDA</strain>
        <tissue evidence="2">Liver</tissue>
    </source>
</reference>
<name>A0AAV7S5X3_PLEWA</name>
<evidence type="ECO:0000256" key="1">
    <source>
        <dbReference type="SAM" id="MobiDB-lite"/>
    </source>
</evidence>
<proteinExistence type="predicted"/>
<sequence length="67" mass="7625">MDLIKADILTKAELQMFCKERGLKVGKKTSKVDLQIALELYEEVKRLQTATDEDNPEGDLGLDEEEK</sequence>
<dbReference type="Proteomes" id="UP001066276">
    <property type="component" value="Chromosome 5"/>
</dbReference>
<keyword evidence="3" id="KW-1185">Reference proteome</keyword>
<feature type="region of interest" description="Disordered" evidence="1">
    <location>
        <begin position="48"/>
        <end position="67"/>
    </location>
</feature>
<dbReference type="AlphaFoldDB" id="A0AAV7S5X3"/>